<evidence type="ECO:0000313" key="2">
    <source>
        <dbReference type="EMBL" id="KAG7474458.1"/>
    </source>
</evidence>
<accession>A0AAV6PSD8</accession>
<name>A0AAV6PSD8_SOLSE</name>
<dbReference type="Proteomes" id="UP000693946">
    <property type="component" value="Linkage Group LG9"/>
</dbReference>
<feature type="compositionally biased region" description="Polar residues" evidence="1">
    <location>
        <begin position="21"/>
        <end position="41"/>
    </location>
</feature>
<keyword evidence="3" id="KW-1185">Reference proteome</keyword>
<organism evidence="2 3">
    <name type="scientific">Solea senegalensis</name>
    <name type="common">Senegalese sole</name>
    <dbReference type="NCBI Taxonomy" id="28829"/>
    <lineage>
        <taxon>Eukaryota</taxon>
        <taxon>Metazoa</taxon>
        <taxon>Chordata</taxon>
        <taxon>Craniata</taxon>
        <taxon>Vertebrata</taxon>
        <taxon>Euteleostomi</taxon>
        <taxon>Actinopterygii</taxon>
        <taxon>Neopterygii</taxon>
        <taxon>Teleostei</taxon>
        <taxon>Neoteleostei</taxon>
        <taxon>Acanthomorphata</taxon>
        <taxon>Carangaria</taxon>
        <taxon>Pleuronectiformes</taxon>
        <taxon>Pleuronectoidei</taxon>
        <taxon>Soleidae</taxon>
        <taxon>Solea</taxon>
    </lineage>
</organism>
<protein>
    <submittedName>
        <fullName evidence="2">Uncharacterized protein</fullName>
    </submittedName>
</protein>
<gene>
    <name evidence="2" type="ORF">JOB18_009292</name>
</gene>
<feature type="compositionally biased region" description="Polar residues" evidence="1">
    <location>
        <begin position="72"/>
        <end position="81"/>
    </location>
</feature>
<evidence type="ECO:0000313" key="3">
    <source>
        <dbReference type="Proteomes" id="UP000693946"/>
    </source>
</evidence>
<reference evidence="2 3" key="1">
    <citation type="journal article" date="2021" name="Sci. Rep.">
        <title>Chromosome anchoring in Senegalese sole (Solea senegalensis) reveals sex-associated markers and genome rearrangements in flatfish.</title>
        <authorList>
            <person name="Guerrero-Cozar I."/>
            <person name="Gomez-Garrido J."/>
            <person name="Berbel C."/>
            <person name="Martinez-Blanch J.F."/>
            <person name="Alioto T."/>
            <person name="Claros M.G."/>
            <person name="Gagnaire P.A."/>
            <person name="Manchado M."/>
        </authorList>
    </citation>
    <scope>NUCLEOTIDE SEQUENCE [LARGE SCALE GENOMIC DNA]</scope>
    <source>
        <strain evidence="2">Sse05_10M</strain>
    </source>
</reference>
<comment type="caution">
    <text evidence="2">The sequence shown here is derived from an EMBL/GenBank/DDBJ whole genome shotgun (WGS) entry which is preliminary data.</text>
</comment>
<evidence type="ECO:0000256" key="1">
    <source>
        <dbReference type="SAM" id="MobiDB-lite"/>
    </source>
</evidence>
<dbReference type="EMBL" id="JAGKHQ010000021">
    <property type="protein sequence ID" value="KAG7474458.1"/>
    <property type="molecule type" value="Genomic_DNA"/>
</dbReference>
<feature type="region of interest" description="Disordered" evidence="1">
    <location>
        <begin position="21"/>
        <end position="81"/>
    </location>
</feature>
<proteinExistence type="predicted"/>
<dbReference type="AlphaFoldDB" id="A0AAV6PSD8"/>
<sequence length="93" mass="10311">MVTAVKRVQDECVPAELRRLPTSSKLNCTSSETQGRENTALSPLDCHYNRAAAAEEDEEEEASPPGPLDLSPTHTHNWNQRGQLVLQNIVDEN</sequence>